<keyword evidence="1" id="KW-1133">Transmembrane helix</keyword>
<gene>
    <name evidence="2" type="ORF">BD324DRAFT_615256</name>
</gene>
<keyword evidence="3" id="KW-1185">Reference proteome</keyword>
<reference evidence="2 3" key="1">
    <citation type="submission" date="2017-03" db="EMBL/GenBank/DDBJ databases">
        <title>Widespread Adenine N6-methylation of Active Genes in Fungi.</title>
        <authorList>
            <consortium name="DOE Joint Genome Institute"/>
            <person name="Mondo S.J."/>
            <person name="Dannebaum R.O."/>
            <person name="Kuo R.C."/>
            <person name="Louie K.B."/>
            <person name="Bewick A.J."/>
            <person name="Labutti K."/>
            <person name="Haridas S."/>
            <person name="Kuo A."/>
            <person name="Salamov A."/>
            <person name="Ahrendt S.R."/>
            <person name="Lau R."/>
            <person name="Bowen B.P."/>
            <person name="Lipzen A."/>
            <person name="Sullivan W."/>
            <person name="Andreopoulos W.B."/>
            <person name="Clum A."/>
            <person name="Lindquist E."/>
            <person name="Daum C."/>
            <person name="Northen T.R."/>
            <person name="Ramamoorthy G."/>
            <person name="Schmitz R.J."/>
            <person name="Gryganskyi A."/>
            <person name="Culley D."/>
            <person name="Magnuson J."/>
            <person name="James T.Y."/>
            <person name="O'Malley M.A."/>
            <person name="Stajich J.E."/>
            <person name="Spatafora J.W."/>
            <person name="Visel A."/>
            <person name="Grigoriev I.V."/>
        </authorList>
    </citation>
    <scope>NUCLEOTIDE SEQUENCE [LARGE SCALE GENOMIC DNA]</scope>
    <source>
        <strain evidence="2 3">NRRL Y-17943</strain>
    </source>
</reference>
<dbReference type="InParanoid" id="A0A1Y1URS5"/>
<dbReference type="AlphaFoldDB" id="A0A1Y1URS5"/>
<accession>A0A1Y1URS5</accession>
<dbReference type="RefSeq" id="XP_021873640.1">
    <property type="nucleotide sequence ID" value="XM_022014701.1"/>
</dbReference>
<dbReference type="OrthoDB" id="2589196at2759"/>
<dbReference type="GeneID" id="33556509"/>
<feature type="transmembrane region" description="Helical" evidence="1">
    <location>
        <begin position="6"/>
        <end position="25"/>
    </location>
</feature>
<keyword evidence="1" id="KW-0472">Membrane</keyword>
<dbReference type="Proteomes" id="UP000193218">
    <property type="component" value="Unassembled WGS sequence"/>
</dbReference>
<feature type="transmembrane region" description="Helical" evidence="1">
    <location>
        <begin position="79"/>
        <end position="97"/>
    </location>
</feature>
<name>A0A1Y1URS5_9TREE</name>
<feature type="transmembrane region" description="Helical" evidence="1">
    <location>
        <begin position="37"/>
        <end position="59"/>
    </location>
</feature>
<organism evidence="2 3">
    <name type="scientific">Kockovaella imperatae</name>
    <dbReference type="NCBI Taxonomy" id="4999"/>
    <lineage>
        <taxon>Eukaryota</taxon>
        <taxon>Fungi</taxon>
        <taxon>Dikarya</taxon>
        <taxon>Basidiomycota</taxon>
        <taxon>Agaricomycotina</taxon>
        <taxon>Tremellomycetes</taxon>
        <taxon>Tremellales</taxon>
        <taxon>Cuniculitremaceae</taxon>
        <taxon>Kockovaella</taxon>
    </lineage>
</organism>
<comment type="caution">
    <text evidence="2">The sequence shown here is derived from an EMBL/GenBank/DDBJ whole genome shotgun (WGS) entry which is preliminary data.</text>
</comment>
<protein>
    <submittedName>
        <fullName evidence="2">Uncharacterized protein</fullName>
    </submittedName>
</protein>
<evidence type="ECO:0000313" key="2">
    <source>
        <dbReference type="EMBL" id="ORX39855.1"/>
    </source>
</evidence>
<proteinExistence type="predicted"/>
<keyword evidence="1" id="KW-0812">Transmembrane</keyword>
<sequence length="140" mass="15761">MILWAIGIIPVFFTTLAILPLLFVHESRALRFVGNRVFFIFSANLAMIVVVTAWLLSIYGWSIAHRTFEVVPLEVHLGSAIWMGLTAAICLIIVYLCNWPKDAWDGYATKASGGRGRGLPTPGNGYYHYKRSTREVVPRY</sequence>
<dbReference type="EMBL" id="NBSH01000002">
    <property type="protein sequence ID" value="ORX39855.1"/>
    <property type="molecule type" value="Genomic_DNA"/>
</dbReference>
<evidence type="ECO:0000313" key="3">
    <source>
        <dbReference type="Proteomes" id="UP000193218"/>
    </source>
</evidence>
<evidence type="ECO:0000256" key="1">
    <source>
        <dbReference type="SAM" id="Phobius"/>
    </source>
</evidence>